<dbReference type="EMBL" id="BNAG01000002">
    <property type="protein sequence ID" value="GHE63989.1"/>
    <property type="molecule type" value="Genomic_DNA"/>
</dbReference>
<name>A0ABQ3I757_9BACT</name>
<keyword evidence="2 7" id="KW-0489">Methyltransferase</keyword>
<dbReference type="Pfam" id="PF00588">
    <property type="entry name" value="SpoU_methylase"/>
    <property type="match status" value="1"/>
</dbReference>
<dbReference type="PANTHER" id="PTHR43453">
    <property type="entry name" value="RRNA METHYLASE-LIKE"/>
    <property type="match status" value="1"/>
</dbReference>
<evidence type="ECO:0000256" key="4">
    <source>
        <dbReference type="ARBA" id="ARBA00022691"/>
    </source>
</evidence>
<evidence type="ECO:0000313" key="10">
    <source>
        <dbReference type="Proteomes" id="UP000658258"/>
    </source>
</evidence>
<comment type="similarity">
    <text evidence="7">Belongs to the class IV-like SAM-binding methyltransferase superfamily. RNA methyltransferase TrmH family.</text>
</comment>
<evidence type="ECO:0000256" key="1">
    <source>
        <dbReference type="ARBA" id="ARBA00022555"/>
    </source>
</evidence>
<dbReference type="SUPFAM" id="SSF75217">
    <property type="entry name" value="alpha/beta knot"/>
    <property type="match status" value="1"/>
</dbReference>
<reference evidence="10" key="1">
    <citation type="journal article" date="2019" name="Int. J. Syst. Evol. Microbiol.">
        <title>The Global Catalogue of Microorganisms (GCM) 10K type strain sequencing project: providing services to taxonomists for standard genome sequencing and annotation.</title>
        <authorList>
            <consortium name="The Broad Institute Genomics Platform"/>
            <consortium name="The Broad Institute Genome Sequencing Center for Infectious Disease"/>
            <person name="Wu L."/>
            <person name="Ma J."/>
        </authorList>
    </citation>
    <scope>NUCLEOTIDE SEQUENCE [LARGE SCALE GENOMIC DNA]</scope>
    <source>
        <strain evidence="10">CGMCC 1.15111</strain>
    </source>
</reference>
<keyword evidence="6 7" id="KW-0694">RNA-binding</keyword>
<gene>
    <name evidence="7 9" type="primary">trmH</name>
    <name evidence="9" type="ORF">GCM10011340_19350</name>
</gene>
<evidence type="ECO:0000256" key="3">
    <source>
        <dbReference type="ARBA" id="ARBA00022679"/>
    </source>
</evidence>
<feature type="binding site" evidence="7">
    <location>
        <position position="116"/>
    </location>
    <ligand>
        <name>S-adenosyl-L-methionine</name>
        <dbReference type="ChEBI" id="CHEBI:59789"/>
    </ligand>
</feature>
<feature type="domain" description="tRNA/rRNA methyltransferase SpoU type" evidence="8">
    <location>
        <begin position="36"/>
        <end position="178"/>
    </location>
</feature>
<keyword evidence="1 7" id="KW-0820">tRNA-binding</keyword>
<feature type="binding site" evidence="7">
    <location>
        <position position="159"/>
    </location>
    <ligand>
        <name>S-adenosyl-L-methionine</name>
        <dbReference type="ChEBI" id="CHEBI:59789"/>
    </ligand>
</feature>
<dbReference type="InterPro" id="IPR029026">
    <property type="entry name" value="tRNA_m1G_MTases_N"/>
</dbReference>
<dbReference type="RefSeq" id="WP_189630024.1">
    <property type="nucleotide sequence ID" value="NZ_BNAG01000002.1"/>
</dbReference>
<evidence type="ECO:0000256" key="6">
    <source>
        <dbReference type="ARBA" id="ARBA00022884"/>
    </source>
</evidence>
<evidence type="ECO:0000259" key="8">
    <source>
        <dbReference type="Pfam" id="PF00588"/>
    </source>
</evidence>
<keyword evidence="3 7" id="KW-0808">Transferase</keyword>
<dbReference type="Gene3D" id="3.40.1280.10">
    <property type="match status" value="1"/>
</dbReference>
<keyword evidence="5 7" id="KW-0819">tRNA processing</keyword>
<dbReference type="Proteomes" id="UP000658258">
    <property type="component" value="Unassembled WGS sequence"/>
</dbReference>
<protein>
    <recommendedName>
        <fullName evidence="7">tRNA (guanosine(18)-2'-O)-methyltransferase</fullName>
        <ecNumber evidence="7">2.1.1.34</ecNumber>
    </recommendedName>
    <alternativeName>
        <fullName evidence="7">tRNA [Gm18] methyltransferase</fullName>
    </alternativeName>
</protein>
<evidence type="ECO:0000313" key="9">
    <source>
        <dbReference type="EMBL" id="GHE63989.1"/>
    </source>
</evidence>
<keyword evidence="4 7" id="KW-0949">S-adenosyl-L-methionine</keyword>
<dbReference type="InterPro" id="IPR029028">
    <property type="entry name" value="Alpha/beta_knot_MTases"/>
</dbReference>
<dbReference type="EC" id="2.1.1.34" evidence="7"/>
<dbReference type="CDD" id="cd18092">
    <property type="entry name" value="SpoU-like_TrmH"/>
    <property type="match status" value="1"/>
</dbReference>
<sequence length="229" mass="26693">MKEKVNLELLRYLEGFVTPNKIKLIQEVLAHRTRHVSVVMEDFYHSQNASAVMRTCDCFGVQDVYITQRLHDYNVNPNVVRGASKWLSIHKFDREEQSTRKCFKELRSKNYRIVGTTPNPNCASIYELDLEQPLAVVFGTEKQGLSDYAKQEVDQLVYIPMYGFTESFNVSVSAALILNELVNRLKKSAIPWQLSQEEKHTLTFEWYQQIVKRSDLHIKNFLQEQSGKK</sequence>
<comment type="caution">
    <text evidence="7">Lacks conserved residue(s) required for the propagation of feature annotation.</text>
</comment>
<evidence type="ECO:0000256" key="2">
    <source>
        <dbReference type="ARBA" id="ARBA00022603"/>
    </source>
</evidence>
<comment type="function">
    <text evidence="7">Catalyzes the 2'-O methylation of guanosine at position 18 in tRNA.</text>
</comment>
<proteinExistence type="inferred from homology"/>
<accession>A0ABQ3I757</accession>
<dbReference type="HAMAP" id="MF_02060">
    <property type="entry name" value="tRNA_methyltr_TrmH"/>
    <property type="match status" value="1"/>
</dbReference>
<dbReference type="InterPro" id="IPR001537">
    <property type="entry name" value="SpoU_MeTrfase"/>
</dbReference>
<comment type="catalytic activity">
    <reaction evidence="7">
        <text>guanosine(18) in tRNA + S-adenosyl-L-methionine = 2'-O-methylguanosine(18) in tRNA + S-adenosyl-L-homocysteine + H(+)</text>
        <dbReference type="Rhea" id="RHEA:20077"/>
        <dbReference type="Rhea" id="RHEA-COMP:10190"/>
        <dbReference type="Rhea" id="RHEA-COMP:10192"/>
        <dbReference type="ChEBI" id="CHEBI:15378"/>
        <dbReference type="ChEBI" id="CHEBI:57856"/>
        <dbReference type="ChEBI" id="CHEBI:59789"/>
        <dbReference type="ChEBI" id="CHEBI:74269"/>
        <dbReference type="ChEBI" id="CHEBI:74445"/>
        <dbReference type="EC" id="2.1.1.34"/>
    </reaction>
</comment>
<dbReference type="PANTHER" id="PTHR43453:SF1">
    <property type="entry name" value="TRNA_RRNA METHYLTRANSFERASE SPOU TYPE DOMAIN-CONTAINING PROTEIN"/>
    <property type="match status" value="1"/>
</dbReference>
<keyword evidence="10" id="KW-1185">Reference proteome</keyword>
<evidence type="ECO:0000256" key="5">
    <source>
        <dbReference type="ARBA" id="ARBA00022694"/>
    </source>
</evidence>
<evidence type="ECO:0000256" key="7">
    <source>
        <dbReference type="HAMAP-Rule" id="MF_02060"/>
    </source>
</evidence>
<dbReference type="InterPro" id="IPR033671">
    <property type="entry name" value="TrmH"/>
</dbReference>
<organism evidence="9 10">
    <name type="scientific">Roseivirga thermotolerans</name>
    <dbReference type="NCBI Taxonomy" id="1758176"/>
    <lineage>
        <taxon>Bacteria</taxon>
        <taxon>Pseudomonadati</taxon>
        <taxon>Bacteroidota</taxon>
        <taxon>Cytophagia</taxon>
        <taxon>Cytophagales</taxon>
        <taxon>Roseivirgaceae</taxon>
        <taxon>Roseivirga</taxon>
    </lineage>
</organism>
<comment type="caution">
    <text evidence="9">The sequence shown here is derived from an EMBL/GenBank/DDBJ whole genome shotgun (WGS) entry which is preliminary data.</text>
</comment>